<comment type="caution">
    <text evidence="8">The sequence shown here is derived from an EMBL/GenBank/DDBJ whole genome shotgun (WGS) entry which is preliminary data.</text>
</comment>
<evidence type="ECO:0000256" key="1">
    <source>
        <dbReference type="ARBA" id="ARBA00022670"/>
    </source>
</evidence>
<evidence type="ECO:0000256" key="3">
    <source>
        <dbReference type="ARBA" id="ARBA00022801"/>
    </source>
</evidence>
<keyword evidence="4" id="KW-0862">Zinc</keyword>
<protein>
    <submittedName>
        <fullName evidence="8">Uncharacterized protein</fullName>
    </submittedName>
</protein>
<dbReference type="InterPro" id="IPR050242">
    <property type="entry name" value="JAMM_MPN+_peptidase_M67A"/>
</dbReference>
<evidence type="ECO:0000256" key="5">
    <source>
        <dbReference type="ARBA" id="ARBA00023049"/>
    </source>
</evidence>
<keyword evidence="2" id="KW-0479">Metal-binding</keyword>
<sequence>MFLALTVGIKKRSDSKVAQKTWELENSILTVPLKPSSSRRSLDSWANDRHYFKCCMISVLALLKMVARARSGGTTVVMGLMQGKTDADSIIVMYAFALHVEDTETRVNANADADAYEYMVDYYQTNEQVITRPKLMAFERLKTGVHCKQKARPSLSSLFWIPLFHLAAEKLEQVETRESNATRLHWPTRPSSKEELHVDKITRDGAKVTTEQVHGLMAQSNHSCLDPYLPSFVMAATKASSNAVLLDANSLGFYDITVSMKDHPDYPSLHDCSLSLSLDCYGIPKESNPNQQQPSDFSVIGQPRVLALRRRDLGLHCLLSRWFNLGFYWKLIYRYTSWEF</sequence>
<dbReference type="Pfam" id="PF01398">
    <property type="entry name" value="JAB"/>
    <property type="match status" value="1"/>
</dbReference>
<evidence type="ECO:0000313" key="8">
    <source>
        <dbReference type="EMBL" id="KAK8535493.1"/>
    </source>
</evidence>
<evidence type="ECO:0000256" key="4">
    <source>
        <dbReference type="ARBA" id="ARBA00022833"/>
    </source>
</evidence>
<dbReference type="Pfam" id="PF18323">
    <property type="entry name" value="CSN5_C"/>
    <property type="match status" value="1"/>
</dbReference>
<keyword evidence="9" id="KW-1185">Reference proteome</keyword>
<evidence type="ECO:0000259" key="6">
    <source>
        <dbReference type="Pfam" id="PF01398"/>
    </source>
</evidence>
<proteinExistence type="predicted"/>
<dbReference type="InterPro" id="IPR000555">
    <property type="entry name" value="JAMM/MPN+_dom"/>
</dbReference>
<dbReference type="Gene3D" id="3.40.140.10">
    <property type="entry name" value="Cytidine Deaminase, domain 2"/>
    <property type="match status" value="1"/>
</dbReference>
<evidence type="ECO:0000313" key="9">
    <source>
        <dbReference type="Proteomes" id="UP001472677"/>
    </source>
</evidence>
<feature type="domain" description="Cop9 signalosome subunit 5 C-terminal" evidence="7">
    <location>
        <begin position="168"/>
        <end position="219"/>
    </location>
</feature>
<feature type="domain" description="JAB1/MPN/MOV34 metalloenzyme" evidence="6">
    <location>
        <begin position="52"/>
        <end position="129"/>
    </location>
</feature>
<gene>
    <name evidence="8" type="ORF">V6N12_057010</name>
</gene>
<evidence type="ECO:0000259" key="7">
    <source>
        <dbReference type="Pfam" id="PF18323"/>
    </source>
</evidence>
<keyword evidence="5" id="KW-0482">Metalloprotease</keyword>
<evidence type="ECO:0000256" key="2">
    <source>
        <dbReference type="ARBA" id="ARBA00022723"/>
    </source>
</evidence>
<keyword evidence="3" id="KW-0378">Hydrolase</keyword>
<keyword evidence="1" id="KW-0645">Protease</keyword>
<dbReference type="EMBL" id="JBBPBM010000030">
    <property type="protein sequence ID" value="KAK8535493.1"/>
    <property type="molecule type" value="Genomic_DNA"/>
</dbReference>
<organism evidence="8 9">
    <name type="scientific">Hibiscus sabdariffa</name>
    <name type="common">roselle</name>
    <dbReference type="NCBI Taxonomy" id="183260"/>
    <lineage>
        <taxon>Eukaryota</taxon>
        <taxon>Viridiplantae</taxon>
        <taxon>Streptophyta</taxon>
        <taxon>Embryophyta</taxon>
        <taxon>Tracheophyta</taxon>
        <taxon>Spermatophyta</taxon>
        <taxon>Magnoliopsida</taxon>
        <taxon>eudicotyledons</taxon>
        <taxon>Gunneridae</taxon>
        <taxon>Pentapetalae</taxon>
        <taxon>rosids</taxon>
        <taxon>malvids</taxon>
        <taxon>Malvales</taxon>
        <taxon>Malvaceae</taxon>
        <taxon>Malvoideae</taxon>
        <taxon>Hibiscus</taxon>
    </lineage>
</organism>
<dbReference type="Proteomes" id="UP001472677">
    <property type="component" value="Unassembled WGS sequence"/>
</dbReference>
<name>A0ABR2DDM4_9ROSI</name>
<accession>A0ABR2DDM4</accession>
<reference evidence="8 9" key="1">
    <citation type="journal article" date="2024" name="G3 (Bethesda)">
        <title>Genome assembly of Hibiscus sabdariffa L. provides insights into metabolisms of medicinal natural products.</title>
        <authorList>
            <person name="Kim T."/>
        </authorList>
    </citation>
    <scope>NUCLEOTIDE SEQUENCE [LARGE SCALE GENOMIC DNA]</scope>
    <source>
        <strain evidence="8">TK-2024</strain>
        <tissue evidence="8">Old leaves</tissue>
    </source>
</reference>
<dbReference type="InterPro" id="IPR040961">
    <property type="entry name" value="CSN5_C"/>
</dbReference>
<dbReference type="PANTHER" id="PTHR10410">
    <property type="entry name" value="EUKARYOTIC TRANSLATION INITIATION FACTOR 3 -RELATED"/>
    <property type="match status" value="1"/>
</dbReference>